<sequence>MQYTHHDSSMLADGALHTLPHRHLMHKMVHCYEYNAGGLVEGITDFVRLYADLTPPHWSPHSMLDKWDAGISTQRIAWTGWRRGMGKGQAGS</sequence>
<dbReference type="AlphaFoldDB" id="A0AA39NZ61"/>
<organism evidence="1 2">
    <name type="scientific">Armillaria novae-zelandiae</name>
    <dbReference type="NCBI Taxonomy" id="153914"/>
    <lineage>
        <taxon>Eukaryota</taxon>
        <taxon>Fungi</taxon>
        <taxon>Dikarya</taxon>
        <taxon>Basidiomycota</taxon>
        <taxon>Agaricomycotina</taxon>
        <taxon>Agaricomycetes</taxon>
        <taxon>Agaricomycetidae</taxon>
        <taxon>Agaricales</taxon>
        <taxon>Marasmiineae</taxon>
        <taxon>Physalacriaceae</taxon>
        <taxon>Armillaria</taxon>
    </lineage>
</organism>
<evidence type="ECO:0000313" key="1">
    <source>
        <dbReference type="EMBL" id="KAK0474577.1"/>
    </source>
</evidence>
<reference evidence="1" key="1">
    <citation type="submission" date="2023-06" db="EMBL/GenBank/DDBJ databases">
        <authorList>
            <consortium name="Lawrence Berkeley National Laboratory"/>
            <person name="Ahrendt S."/>
            <person name="Sahu N."/>
            <person name="Indic B."/>
            <person name="Wong-Bajracharya J."/>
            <person name="Merenyi Z."/>
            <person name="Ke H.-M."/>
            <person name="Monk M."/>
            <person name="Kocsube S."/>
            <person name="Drula E."/>
            <person name="Lipzen A."/>
            <person name="Balint B."/>
            <person name="Henrissat B."/>
            <person name="Andreopoulos B."/>
            <person name="Martin F.M."/>
            <person name="Harder C.B."/>
            <person name="Rigling D."/>
            <person name="Ford K.L."/>
            <person name="Foster G.D."/>
            <person name="Pangilinan J."/>
            <person name="Papanicolaou A."/>
            <person name="Barry K."/>
            <person name="LaButti K."/>
            <person name="Viragh M."/>
            <person name="Koriabine M."/>
            <person name="Yan M."/>
            <person name="Riley R."/>
            <person name="Champramary S."/>
            <person name="Plett K.L."/>
            <person name="Tsai I.J."/>
            <person name="Slot J."/>
            <person name="Sipos G."/>
            <person name="Plett J."/>
            <person name="Nagy L.G."/>
            <person name="Grigoriev I.V."/>
        </authorList>
    </citation>
    <scope>NUCLEOTIDE SEQUENCE</scope>
    <source>
        <strain evidence="1">ICMP 16352</strain>
    </source>
</reference>
<accession>A0AA39NZ61</accession>
<protein>
    <submittedName>
        <fullName evidence="1">Uncharacterized protein</fullName>
    </submittedName>
</protein>
<evidence type="ECO:0000313" key="2">
    <source>
        <dbReference type="Proteomes" id="UP001175227"/>
    </source>
</evidence>
<dbReference type="Pfam" id="PF04450">
    <property type="entry name" value="BSP"/>
    <property type="match status" value="1"/>
</dbReference>
<comment type="caution">
    <text evidence="1">The sequence shown here is derived from an EMBL/GenBank/DDBJ whole genome shotgun (WGS) entry which is preliminary data.</text>
</comment>
<name>A0AA39NZ61_9AGAR</name>
<dbReference type="Proteomes" id="UP001175227">
    <property type="component" value="Unassembled WGS sequence"/>
</dbReference>
<keyword evidence="2" id="KW-1185">Reference proteome</keyword>
<gene>
    <name evidence="1" type="ORF">IW261DRAFT_1568574</name>
</gene>
<proteinExistence type="predicted"/>
<dbReference type="EMBL" id="JAUEPR010000026">
    <property type="protein sequence ID" value="KAK0474577.1"/>
    <property type="molecule type" value="Genomic_DNA"/>
</dbReference>
<dbReference type="InterPro" id="IPR007541">
    <property type="entry name" value="Uncharacterised_BSP"/>
</dbReference>